<evidence type="ECO:0000259" key="2">
    <source>
        <dbReference type="PROSITE" id="PS51781"/>
    </source>
</evidence>
<feature type="signal peptide" evidence="1">
    <location>
        <begin position="1"/>
        <end position="29"/>
    </location>
</feature>
<reference evidence="3 4" key="1">
    <citation type="submission" date="2024-10" db="EMBL/GenBank/DDBJ databases">
        <title>The Natural Products Discovery Center: Release of the First 8490 Sequenced Strains for Exploring Actinobacteria Biosynthetic Diversity.</title>
        <authorList>
            <person name="Kalkreuter E."/>
            <person name="Kautsar S.A."/>
            <person name="Yang D."/>
            <person name="Bader C.D."/>
            <person name="Teijaro C.N."/>
            <person name="Fluegel L."/>
            <person name="Davis C.M."/>
            <person name="Simpson J.R."/>
            <person name="Lauterbach L."/>
            <person name="Steele A.D."/>
            <person name="Gui C."/>
            <person name="Meng S."/>
            <person name="Li G."/>
            <person name="Viehrig K."/>
            <person name="Ye F."/>
            <person name="Su P."/>
            <person name="Kiefer A.F."/>
            <person name="Nichols A."/>
            <person name="Cepeda A.J."/>
            <person name="Yan W."/>
            <person name="Fan B."/>
            <person name="Jiang Y."/>
            <person name="Adhikari A."/>
            <person name="Zheng C.-J."/>
            <person name="Schuster L."/>
            <person name="Cowan T.M."/>
            <person name="Smanski M.J."/>
            <person name="Chevrette M.G."/>
            <person name="De Carvalho L.P.S."/>
            <person name="Shen B."/>
        </authorList>
    </citation>
    <scope>NUCLEOTIDE SEQUENCE [LARGE SCALE GENOMIC DNA]</scope>
    <source>
        <strain evidence="3 4">NPDC001281</strain>
    </source>
</reference>
<dbReference type="Gene3D" id="2.30.30.40">
    <property type="entry name" value="SH3 Domains"/>
    <property type="match status" value="3"/>
</dbReference>
<dbReference type="RefSeq" id="WP_387340165.1">
    <property type="nucleotide sequence ID" value="NZ_JBIAXI010000001.1"/>
</dbReference>
<organism evidence="3 4">
    <name type="scientific">Microtetraspora fusca</name>
    <dbReference type="NCBI Taxonomy" id="1997"/>
    <lineage>
        <taxon>Bacteria</taxon>
        <taxon>Bacillati</taxon>
        <taxon>Actinomycetota</taxon>
        <taxon>Actinomycetes</taxon>
        <taxon>Streptosporangiales</taxon>
        <taxon>Streptosporangiaceae</taxon>
        <taxon>Microtetraspora</taxon>
    </lineage>
</organism>
<protein>
    <submittedName>
        <fullName evidence="3">SH3 domain-containing protein</fullName>
    </submittedName>
</protein>
<evidence type="ECO:0000256" key="1">
    <source>
        <dbReference type="SAM" id="SignalP"/>
    </source>
</evidence>
<dbReference type="PANTHER" id="PTHR34408:SF1">
    <property type="entry name" value="GLYCOSYL HYDROLASE FAMILY 19 DOMAIN-CONTAINING PROTEIN HI_1415"/>
    <property type="match status" value="1"/>
</dbReference>
<dbReference type="InterPro" id="IPR003646">
    <property type="entry name" value="SH3-like_bac-type"/>
</dbReference>
<proteinExistence type="predicted"/>
<sequence length="280" mass="28949">MSIAKQITPALVACAAAGWLAAGAAPAQAAAAPVSAAAAHPVRACTYRLAHVRPSSYLRVRKGPGLRFRPIGRLTTAGGRVAGSCTTTKGWVAVKTSAGRSGWAWGHYLRKVAKSHRSDIVAGPSLTCTYQLAHVRSTSALRVRRGPGLRFRPIGRLTTAGGRVAGSCTTTKGWVAVKTSAGRSGWAWGHYLRKVAKPHPAAPATVPSLGCTYQFLNQGPAGSLAVYNGPGTGYQPIGTLNAGGRFAGSCTTTNGWVAVKTSTGKVGWTPAQKLLKIAGR</sequence>
<evidence type="ECO:0000313" key="4">
    <source>
        <dbReference type="Proteomes" id="UP001602119"/>
    </source>
</evidence>
<dbReference type="PANTHER" id="PTHR34408">
    <property type="entry name" value="FAMILY PROTEIN, PUTATIVE-RELATED"/>
    <property type="match status" value="1"/>
</dbReference>
<keyword evidence="4" id="KW-1185">Reference proteome</keyword>
<dbReference type="PROSITE" id="PS51781">
    <property type="entry name" value="SH3B"/>
    <property type="match status" value="1"/>
</dbReference>
<dbReference type="Proteomes" id="UP001602119">
    <property type="component" value="Unassembled WGS sequence"/>
</dbReference>
<dbReference type="InterPro" id="IPR052354">
    <property type="entry name" value="Cell_Wall_Dynamics_Protein"/>
</dbReference>
<feature type="chain" id="PRO_5047463617" evidence="1">
    <location>
        <begin position="30"/>
        <end position="280"/>
    </location>
</feature>
<gene>
    <name evidence="3" type="ORF">ACFY05_01705</name>
</gene>
<accession>A0ABW6UWX8</accession>
<name>A0ABW6UWX8_MICFU</name>
<keyword evidence="1" id="KW-0732">Signal</keyword>
<comment type="caution">
    <text evidence="3">The sequence shown here is derived from an EMBL/GenBank/DDBJ whole genome shotgun (WGS) entry which is preliminary data.</text>
</comment>
<evidence type="ECO:0000313" key="3">
    <source>
        <dbReference type="EMBL" id="MFF4771556.1"/>
    </source>
</evidence>
<feature type="domain" description="SH3b" evidence="2">
    <location>
        <begin position="213"/>
        <end position="278"/>
    </location>
</feature>
<dbReference type="EMBL" id="JBIAXI010000001">
    <property type="protein sequence ID" value="MFF4771556.1"/>
    <property type="molecule type" value="Genomic_DNA"/>
</dbReference>